<evidence type="ECO:0000313" key="1">
    <source>
        <dbReference type="EMBL" id="KAA6347076.1"/>
    </source>
</evidence>
<name>A0A5J4SLR4_9ZZZZ</name>
<gene>
    <name evidence="1" type="ORF">EZS27_005428</name>
</gene>
<sequence>MTDIDGLERLNLTDESVSIEAKRAGEIDKSVMEM</sequence>
<organism evidence="1">
    <name type="scientific">termite gut metagenome</name>
    <dbReference type="NCBI Taxonomy" id="433724"/>
    <lineage>
        <taxon>unclassified sequences</taxon>
        <taxon>metagenomes</taxon>
        <taxon>organismal metagenomes</taxon>
    </lineage>
</organism>
<protein>
    <submittedName>
        <fullName evidence="1">Uncharacterized protein</fullName>
    </submittedName>
</protein>
<comment type="caution">
    <text evidence="1">The sequence shown here is derived from an EMBL/GenBank/DDBJ whole genome shotgun (WGS) entry which is preliminary data.</text>
</comment>
<dbReference type="AlphaFoldDB" id="A0A5J4SLR4"/>
<reference evidence="1" key="1">
    <citation type="submission" date="2019-03" db="EMBL/GenBank/DDBJ databases">
        <title>Single cell metagenomics reveals metabolic interactions within the superorganism composed of flagellate Streblomastix strix and complex community of Bacteroidetes bacteria on its surface.</title>
        <authorList>
            <person name="Treitli S.C."/>
            <person name="Kolisko M."/>
            <person name="Husnik F."/>
            <person name="Keeling P."/>
            <person name="Hampl V."/>
        </authorList>
    </citation>
    <scope>NUCLEOTIDE SEQUENCE</scope>
    <source>
        <strain evidence="1">STM</strain>
    </source>
</reference>
<accession>A0A5J4SLR4</accession>
<proteinExistence type="predicted"/>
<dbReference type="EMBL" id="SNRY01000107">
    <property type="protein sequence ID" value="KAA6347076.1"/>
    <property type="molecule type" value="Genomic_DNA"/>
</dbReference>